<dbReference type="RefSeq" id="WP_002559623.1">
    <property type="nucleotide sequence ID" value="NZ_CP072224.1"/>
</dbReference>
<dbReference type="Proteomes" id="UP000436825">
    <property type="component" value="Unassembled WGS sequence"/>
</dbReference>
<comment type="caution">
    <text evidence="1">The sequence shown here is derived from an EMBL/GenBank/DDBJ whole genome shotgun (WGS) entry which is preliminary data.</text>
</comment>
<sequence>MTYGELKVSQGTSDFLQGSNDFDKNIELLKDKIREFFNLKDVNFLFGFGQAVLQSLPCRSCMTIYSLMKERKSLNVVSDVFSKGRRKP</sequence>
<evidence type="ECO:0000313" key="1">
    <source>
        <dbReference type="EMBL" id="KAB4450131.1"/>
    </source>
</evidence>
<organism evidence="1 2">
    <name type="scientific">Bacteroides thetaiotaomicron</name>
    <dbReference type="NCBI Taxonomy" id="818"/>
    <lineage>
        <taxon>Bacteria</taxon>
        <taxon>Pseudomonadati</taxon>
        <taxon>Bacteroidota</taxon>
        <taxon>Bacteroidia</taxon>
        <taxon>Bacteroidales</taxon>
        <taxon>Bacteroidaceae</taxon>
        <taxon>Bacteroides</taxon>
    </lineage>
</organism>
<dbReference type="AlphaFoldDB" id="A0A7J5JHT0"/>
<evidence type="ECO:0000313" key="2">
    <source>
        <dbReference type="Proteomes" id="UP000436825"/>
    </source>
</evidence>
<protein>
    <submittedName>
        <fullName evidence="1">Uncharacterized protein</fullName>
    </submittedName>
</protein>
<name>A0A7J5JHT0_BACT4</name>
<accession>A0A7J5JHT0</accession>
<dbReference type="EMBL" id="WCRW01000035">
    <property type="protein sequence ID" value="KAB4450131.1"/>
    <property type="molecule type" value="Genomic_DNA"/>
</dbReference>
<gene>
    <name evidence="1" type="ORF">GAN75_26565</name>
</gene>
<proteinExistence type="predicted"/>
<reference evidence="1 2" key="1">
    <citation type="journal article" date="2019" name="Nat. Med.">
        <title>A library of human gut bacterial isolates paired with longitudinal multiomics data enables mechanistic microbiome research.</title>
        <authorList>
            <person name="Poyet M."/>
            <person name="Groussin M."/>
            <person name="Gibbons S.M."/>
            <person name="Avila-Pacheco J."/>
            <person name="Jiang X."/>
            <person name="Kearney S.M."/>
            <person name="Perrotta A.R."/>
            <person name="Berdy B."/>
            <person name="Zhao S."/>
            <person name="Lieberman T.D."/>
            <person name="Swanson P.K."/>
            <person name="Smith M."/>
            <person name="Roesemann S."/>
            <person name="Alexander J.E."/>
            <person name="Rich S.A."/>
            <person name="Livny J."/>
            <person name="Vlamakis H."/>
            <person name="Clish C."/>
            <person name="Bullock K."/>
            <person name="Deik A."/>
            <person name="Scott J."/>
            <person name="Pierce K.A."/>
            <person name="Xavier R.J."/>
            <person name="Alm E.J."/>
        </authorList>
    </citation>
    <scope>NUCLEOTIDE SEQUENCE [LARGE SCALE GENOMIC DNA]</scope>
    <source>
        <strain evidence="1 2">BIOML-A160</strain>
    </source>
</reference>